<name>A0A9E2KGX3_9BACE</name>
<sequence length="175" mass="19805">MNTRTEKEEEESKEEGRFDAGVTFNGAVTFHGPMFDIHDNQHVETHVHYAHPGGTAHLVTPSEQRLKEALERLLAATDKDGKRIFAQQYQWYAVWKVLQEYQCPKNFQAFAETMQELLGTTDPPCKAESFRKMGNDVPGAAANLAYWEAHKNKAEGQFKQLIRVALTLKSLLAQG</sequence>
<reference evidence="1" key="2">
    <citation type="submission" date="2021-04" db="EMBL/GenBank/DDBJ databases">
        <authorList>
            <person name="Gilroy R."/>
        </authorList>
    </citation>
    <scope>NUCLEOTIDE SEQUENCE</scope>
    <source>
        <strain evidence="1">B3-3758</strain>
    </source>
</reference>
<gene>
    <name evidence="1" type="ORF">H9791_10535</name>
</gene>
<protein>
    <submittedName>
        <fullName evidence="1">Uncharacterized protein</fullName>
    </submittedName>
</protein>
<dbReference type="EMBL" id="JAHLFO010000145">
    <property type="protein sequence ID" value="MBU3814912.1"/>
    <property type="molecule type" value="Genomic_DNA"/>
</dbReference>
<organism evidence="1 2">
    <name type="scientific">Candidatus Bacteroides intestinipullorum</name>
    <dbReference type="NCBI Taxonomy" id="2838471"/>
    <lineage>
        <taxon>Bacteria</taxon>
        <taxon>Pseudomonadati</taxon>
        <taxon>Bacteroidota</taxon>
        <taxon>Bacteroidia</taxon>
        <taxon>Bacteroidales</taxon>
        <taxon>Bacteroidaceae</taxon>
        <taxon>Bacteroides</taxon>
    </lineage>
</organism>
<proteinExistence type="predicted"/>
<dbReference type="Proteomes" id="UP000824236">
    <property type="component" value="Unassembled WGS sequence"/>
</dbReference>
<accession>A0A9E2KGX3</accession>
<evidence type="ECO:0000313" key="2">
    <source>
        <dbReference type="Proteomes" id="UP000824236"/>
    </source>
</evidence>
<dbReference type="AlphaFoldDB" id="A0A9E2KGX3"/>
<comment type="caution">
    <text evidence="1">The sequence shown here is derived from an EMBL/GenBank/DDBJ whole genome shotgun (WGS) entry which is preliminary data.</text>
</comment>
<evidence type="ECO:0000313" key="1">
    <source>
        <dbReference type="EMBL" id="MBU3814912.1"/>
    </source>
</evidence>
<reference evidence="1" key="1">
    <citation type="journal article" date="2021" name="PeerJ">
        <title>Extensive microbial diversity within the chicken gut microbiome revealed by metagenomics and culture.</title>
        <authorList>
            <person name="Gilroy R."/>
            <person name="Ravi A."/>
            <person name="Getino M."/>
            <person name="Pursley I."/>
            <person name="Horton D.L."/>
            <person name="Alikhan N.F."/>
            <person name="Baker D."/>
            <person name="Gharbi K."/>
            <person name="Hall N."/>
            <person name="Watson M."/>
            <person name="Adriaenssens E.M."/>
            <person name="Foster-Nyarko E."/>
            <person name="Jarju S."/>
            <person name="Secka A."/>
            <person name="Antonio M."/>
            <person name="Oren A."/>
            <person name="Chaudhuri R.R."/>
            <person name="La Ragione R."/>
            <person name="Hildebrand F."/>
            <person name="Pallen M.J."/>
        </authorList>
    </citation>
    <scope>NUCLEOTIDE SEQUENCE</scope>
    <source>
        <strain evidence="1">B3-3758</strain>
    </source>
</reference>